<dbReference type="EC" id="2.7.1.160" evidence="3"/>
<dbReference type="OrthoDB" id="419694at2759"/>
<protein>
    <recommendedName>
        <fullName evidence="3">2'-phosphotransferase</fullName>
        <ecNumber evidence="3">2.7.1.160</ecNumber>
    </recommendedName>
</protein>
<comment type="similarity">
    <text evidence="2">Belongs to the KptA/TPT1 family.</text>
</comment>
<dbReference type="AlphaFoldDB" id="A0A4U0TP91"/>
<evidence type="ECO:0000256" key="5">
    <source>
        <dbReference type="ARBA" id="ARBA00023027"/>
    </source>
</evidence>
<dbReference type="SUPFAM" id="SSF56399">
    <property type="entry name" value="ADP-ribosylation"/>
    <property type="match status" value="1"/>
</dbReference>
<comment type="catalytic activity">
    <reaction evidence="6">
        <text>2'-phospho-[ligated tRNA] + NAD(+) = mature tRNA + ADP-alpha-D-ribose 1'',2''-cyclic phosphate + nicotinamide</text>
        <dbReference type="Rhea" id="RHEA:23324"/>
        <dbReference type="Rhea" id="RHEA-COMP:11106"/>
        <dbReference type="Rhea" id="RHEA-COMP:11107"/>
        <dbReference type="ChEBI" id="CHEBI:17154"/>
        <dbReference type="ChEBI" id="CHEBI:57540"/>
        <dbReference type="ChEBI" id="CHEBI:76596"/>
        <dbReference type="ChEBI" id="CHEBI:82883"/>
        <dbReference type="ChEBI" id="CHEBI:85027"/>
        <dbReference type="EC" id="2.7.1.160"/>
    </reaction>
</comment>
<evidence type="ECO:0000256" key="6">
    <source>
        <dbReference type="ARBA" id="ARBA00047949"/>
    </source>
</evidence>
<dbReference type="PANTHER" id="PTHR12684">
    <property type="entry name" value="PUTATIVE PHOSPHOTRANSFERASE"/>
    <property type="match status" value="1"/>
</dbReference>
<dbReference type="InterPro" id="IPR042080">
    <property type="entry name" value="RNA_2'-PTrans_N"/>
</dbReference>
<dbReference type="Gene3D" id="1.10.10.970">
    <property type="entry name" value="RNA 2'-phosphotransferase, Tpt1/KptA family, N-terminal domain"/>
    <property type="match status" value="1"/>
</dbReference>
<organism evidence="7 8">
    <name type="scientific">Salinomyces thailandicus</name>
    <dbReference type="NCBI Taxonomy" id="706561"/>
    <lineage>
        <taxon>Eukaryota</taxon>
        <taxon>Fungi</taxon>
        <taxon>Dikarya</taxon>
        <taxon>Ascomycota</taxon>
        <taxon>Pezizomycotina</taxon>
        <taxon>Dothideomycetes</taxon>
        <taxon>Dothideomycetidae</taxon>
        <taxon>Mycosphaerellales</taxon>
        <taxon>Teratosphaeriaceae</taxon>
        <taxon>Salinomyces</taxon>
    </lineage>
</organism>
<keyword evidence="4" id="KW-0808">Transferase</keyword>
<gene>
    <name evidence="7" type="ORF">B0A50_07008</name>
</gene>
<accession>A0A4U0TP91</accession>
<reference evidence="7 8" key="1">
    <citation type="submission" date="2017-03" db="EMBL/GenBank/DDBJ databases">
        <title>Genomes of endolithic fungi from Antarctica.</title>
        <authorList>
            <person name="Coleine C."/>
            <person name="Masonjones S."/>
            <person name="Stajich J.E."/>
        </authorList>
    </citation>
    <scope>NUCLEOTIDE SEQUENCE [LARGE SCALE GENOMIC DNA]</scope>
    <source>
        <strain evidence="7 8">CCFEE 6315</strain>
    </source>
</reference>
<name>A0A4U0TP91_9PEZI</name>
<evidence type="ECO:0000256" key="2">
    <source>
        <dbReference type="ARBA" id="ARBA00009836"/>
    </source>
</evidence>
<comment type="caution">
    <text evidence="7">The sequence shown here is derived from an EMBL/GenBank/DDBJ whole genome shotgun (WGS) entry which is preliminary data.</text>
</comment>
<sequence length="283" mass="30030">MAGGRGGGRGGGSRAPLPRNVQVSKKVAWLLRHGAAKEGLQLGEGGFINVQDVLNNRNLRSLKVSFDELKQLVADNDKKRFTMVPVGSSIVEAPEQAEISPSATESSKPEDWLIRANQGHSLKVEEEGLLKPITRENMPETAVHGTTHAAWPLIVASGGLKPMTRNHVHFASGLPAGFKSVVESSEAGEGGEAKAAAPVISGMRKSSTILMFLDLSKAMEAGLKFGVSDNGVVLSEGNAEGIIALDFFKRVEDRTGEGVLWEEGKMVKETPKSWGAKGGKARG</sequence>
<dbReference type="Gene3D" id="3.20.170.30">
    <property type="match status" value="1"/>
</dbReference>
<evidence type="ECO:0000256" key="4">
    <source>
        <dbReference type="ARBA" id="ARBA00022679"/>
    </source>
</evidence>
<dbReference type="PANTHER" id="PTHR12684:SF2">
    <property type="entry name" value="TRNA 2'-PHOSPHOTRANSFERASE 1"/>
    <property type="match status" value="1"/>
</dbReference>
<evidence type="ECO:0000256" key="3">
    <source>
        <dbReference type="ARBA" id="ARBA00012007"/>
    </source>
</evidence>
<keyword evidence="8" id="KW-1185">Reference proteome</keyword>
<dbReference type="GO" id="GO:0000215">
    <property type="term" value="F:tRNA 2'-phosphotransferase activity"/>
    <property type="evidence" value="ECO:0007669"/>
    <property type="project" value="UniProtKB-EC"/>
</dbReference>
<evidence type="ECO:0000313" key="7">
    <source>
        <dbReference type="EMBL" id="TKA23873.1"/>
    </source>
</evidence>
<dbReference type="Proteomes" id="UP000308549">
    <property type="component" value="Unassembled WGS sequence"/>
</dbReference>
<dbReference type="InterPro" id="IPR042081">
    <property type="entry name" value="RNA_2'-PTrans_C"/>
</dbReference>
<dbReference type="GO" id="GO:0006388">
    <property type="term" value="P:tRNA splicing, via endonucleolytic cleavage and ligation"/>
    <property type="evidence" value="ECO:0007669"/>
    <property type="project" value="TreeGrafter"/>
</dbReference>
<dbReference type="Pfam" id="PF01885">
    <property type="entry name" value="PTS_2-RNA"/>
    <property type="match status" value="1"/>
</dbReference>
<dbReference type="EMBL" id="NAJL01000050">
    <property type="protein sequence ID" value="TKA23873.1"/>
    <property type="molecule type" value="Genomic_DNA"/>
</dbReference>
<dbReference type="InterPro" id="IPR002745">
    <property type="entry name" value="Ptrans_KptA/Tpt1"/>
</dbReference>
<proteinExistence type="inferred from homology"/>
<keyword evidence="5" id="KW-0520">NAD</keyword>
<evidence type="ECO:0000256" key="1">
    <source>
        <dbReference type="ARBA" id="ARBA00003343"/>
    </source>
</evidence>
<comment type="function">
    <text evidence="1">Catalyzes the last step of tRNA splicing, the transfer of the splice junction 2'-phosphate from ligated tRNA to NAD to produce ADP-ribose 1''-2'' cyclic phosphate.</text>
</comment>
<evidence type="ECO:0000313" key="8">
    <source>
        <dbReference type="Proteomes" id="UP000308549"/>
    </source>
</evidence>